<dbReference type="Proteomes" id="UP000204092">
    <property type="component" value="Segment"/>
</dbReference>
<keyword evidence="3" id="KW-1185">Reference proteome</keyword>
<proteinExistence type="predicted"/>
<evidence type="ECO:0000313" key="2">
    <source>
        <dbReference type="EMBL" id="ACH46775.1"/>
    </source>
</evidence>
<sequence length="184" mass="19612">MAVDGPTITLAILAIVLILCVAQGEMKGPRPVRVDKEVATSPAPSAELGGRRRLGGSRINCNDVALDSPDFARCATTLGTARTLRNTQKPALNYLQQEYKSDLAPLGTTRGEAFPFTHKSGPIENDRGRLPDKVRHMIAGKDHLGAAVSPASMSREIEMASQKLENVNQVSSNTGGSLNLLNPL</sequence>
<accession>B5LWB2</accession>
<reference evidence="2 3" key="1">
    <citation type="journal article" date="2009" name="Virology">
        <title>Genomic analysis of the smallest giant virus--Feldmannia sp. virus 158.</title>
        <authorList>
            <person name="Schroeder D.C."/>
            <person name="Park Y."/>
            <person name="Yoon H.M."/>
            <person name="Lee Y.S."/>
            <person name="Kang S.W."/>
            <person name="Meints R.H."/>
            <person name="Ivey R.G."/>
            <person name="Choi T.J."/>
        </authorList>
    </citation>
    <scope>NUCLEOTIDE SEQUENCE [LARGE SCALE GENOMIC DNA]</scope>
    <source>
        <strain evidence="2">FsV-158</strain>
    </source>
</reference>
<dbReference type="GeneID" id="6804806"/>
<evidence type="ECO:0000256" key="1">
    <source>
        <dbReference type="SAM" id="MobiDB-lite"/>
    </source>
</evidence>
<dbReference type="EMBL" id="EU916176">
    <property type="protein sequence ID" value="ACH46775.1"/>
    <property type="molecule type" value="Genomic_DNA"/>
</dbReference>
<dbReference type="RefSeq" id="YP_002154645.1">
    <property type="nucleotide sequence ID" value="NC_011183.1"/>
</dbReference>
<feature type="region of interest" description="Disordered" evidence="1">
    <location>
        <begin position="33"/>
        <end position="52"/>
    </location>
</feature>
<protein>
    <submittedName>
        <fullName evidence="2">Uncharacterized protein</fullName>
    </submittedName>
</protein>
<dbReference type="KEGG" id="vg:6804806"/>
<name>B5LWB2_9PHYC</name>
<organism evidence="2 3">
    <name type="scientific">Feldmannia species virus</name>
    <dbReference type="NCBI Taxonomy" id="39420"/>
    <lineage>
        <taxon>Viruses</taxon>
        <taxon>Varidnaviria</taxon>
        <taxon>Bamfordvirae</taxon>
        <taxon>Nucleocytoviricota</taxon>
        <taxon>Megaviricetes</taxon>
        <taxon>Algavirales</taxon>
        <taxon>Phycodnaviridae</taxon>
        <taxon>Phaeovirus</taxon>
        <taxon>Phaeovirus feldmanniae</taxon>
    </lineage>
</organism>
<evidence type="ECO:0000313" key="3">
    <source>
        <dbReference type="Proteomes" id="UP000204092"/>
    </source>
</evidence>